<evidence type="ECO:0000256" key="1">
    <source>
        <dbReference type="PROSITE-ProRule" id="PRU00267"/>
    </source>
</evidence>
<dbReference type="InterPro" id="IPR009071">
    <property type="entry name" value="HMG_box_dom"/>
</dbReference>
<sequence>MRKHPHISEAEIREILRKKWREELGKSDQQQWKRQHKKETKRFEKLLELYSNAHPEFDKEAYIASQSTQSNKQRKNKSTSEKIRSRRQHKSGGYATKRQGHKKSYDIITFSDAGMSQFFFFFFFCDSHE</sequence>
<protein>
    <submittedName>
        <fullName evidence="4">Transcription factor protein</fullName>
    </submittedName>
</protein>
<evidence type="ECO:0000313" key="4">
    <source>
        <dbReference type="EMBL" id="ETO36846.1"/>
    </source>
</evidence>
<proteinExistence type="predicted"/>
<dbReference type="GO" id="GO:0003677">
    <property type="term" value="F:DNA binding"/>
    <property type="evidence" value="ECO:0007669"/>
    <property type="project" value="UniProtKB-UniRule"/>
</dbReference>
<keyword evidence="5" id="KW-1185">Reference proteome</keyword>
<evidence type="ECO:0000256" key="2">
    <source>
        <dbReference type="SAM" id="MobiDB-lite"/>
    </source>
</evidence>
<accession>X6PF74</accession>
<dbReference type="PROSITE" id="PS50118">
    <property type="entry name" value="HMG_BOX_2"/>
    <property type="match status" value="1"/>
</dbReference>
<comment type="caution">
    <text evidence="4">The sequence shown here is derived from an EMBL/GenBank/DDBJ whole genome shotgun (WGS) entry which is preliminary data.</text>
</comment>
<dbReference type="EMBL" id="ASPP01000216">
    <property type="protein sequence ID" value="ETO36846.1"/>
    <property type="molecule type" value="Genomic_DNA"/>
</dbReference>
<name>X6PF74_RETFI</name>
<dbReference type="AlphaFoldDB" id="X6PF74"/>
<dbReference type="SUPFAM" id="SSF47095">
    <property type="entry name" value="HMG-box"/>
    <property type="match status" value="1"/>
</dbReference>
<gene>
    <name evidence="4" type="ORF">RFI_00217</name>
</gene>
<feature type="domain" description="HMG box" evidence="3">
    <location>
        <begin position="1"/>
        <end position="51"/>
    </location>
</feature>
<dbReference type="GO" id="GO:0005634">
    <property type="term" value="C:nucleus"/>
    <property type="evidence" value="ECO:0007669"/>
    <property type="project" value="UniProtKB-UniRule"/>
</dbReference>
<feature type="DNA-binding region" description="HMG box" evidence="1">
    <location>
        <begin position="1"/>
        <end position="51"/>
    </location>
</feature>
<organism evidence="4 5">
    <name type="scientific">Reticulomyxa filosa</name>
    <dbReference type="NCBI Taxonomy" id="46433"/>
    <lineage>
        <taxon>Eukaryota</taxon>
        <taxon>Sar</taxon>
        <taxon>Rhizaria</taxon>
        <taxon>Retaria</taxon>
        <taxon>Foraminifera</taxon>
        <taxon>Monothalamids</taxon>
        <taxon>Reticulomyxidae</taxon>
        <taxon>Reticulomyxa</taxon>
    </lineage>
</organism>
<keyword evidence="1" id="KW-0238">DNA-binding</keyword>
<feature type="region of interest" description="Disordered" evidence="2">
    <location>
        <begin position="60"/>
        <end position="100"/>
    </location>
</feature>
<keyword evidence="1" id="KW-0539">Nucleus</keyword>
<evidence type="ECO:0000313" key="5">
    <source>
        <dbReference type="Proteomes" id="UP000023152"/>
    </source>
</evidence>
<dbReference type="InterPro" id="IPR036910">
    <property type="entry name" value="HMG_box_dom_sf"/>
</dbReference>
<dbReference type="Proteomes" id="UP000023152">
    <property type="component" value="Unassembled WGS sequence"/>
</dbReference>
<reference evidence="4 5" key="1">
    <citation type="journal article" date="2013" name="Curr. Biol.">
        <title>The Genome of the Foraminiferan Reticulomyxa filosa.</title>
        <authorList>
            <person name="Glockner G."/>
            <person name="Hulsmann N."/>
            <person name="Schleicher M."/>
            <person name="Noegel A.A."/>
            <person name="Eichinger L."/>
            <person name="Gallinger C."/>
            <person name="Pawlowski J."/>
            <person name="Sierra R."/>
            <person name="Euteneuer U."/>
            <person name="Pillet L."/>
            <person name="Moustafa A."/>
            <person name="Platzer M."/>
            <person name="Groth M."/>
            <person name="Szafranski K."/>
            <person name="Schliwa M."/>
        </authorList>
    </citation>
    <scope>NUCLEOTIDE SEQUENCE [LARGE SCALE GENOMIC DNA]</scope>
</reference>
<evidence type="ECO:0000259" key="3">
    <source>
        <dbReference type="PROSITE" id="PS50118"/>
    </source>
</evidence>